<evidence type="ECO:0000256" key="1">
    <source>
        <dbReference type="SAM" id="MobiDB-lite"/>
    </source>
</evidence>
<feature type="region of interest" description="Disordered" evidence="1">
    <location>
        <begin position="481"/>
        <end position="512"/>
    </location>
</feature>
<dbReference type="OrthoDB" id="3561737at2759"/>
<feature type="region of interest" description="Disordered" evidence="1">
    <location>
        <begin position="132"/>
        <end position="186"/>
    </location>
</feature>
<feature type="compositionally biased region" description="Low complexity" evidence="1">
    <location>
        <begin position="686"/>
        <end position="700"/>
    </location>
</feature>
<feature type="domain" description="DUF3824" evidence="2">
    <location>
        <begin position="678"/>
        <end position="825"/>
    </location>
</feature>
<dbReference type="EMBL" id="CAJHIA010000012">
    <property type="protein sequence ID" value="CAD6444682.1"/>
    <property type="molecule type" value="Genomic_DNA"/>
</dbReference>
<feature type="compositionally biased region" description="Basic and acidic residues" evidence="1">
    <location>
        <begin position="711"/>
        <end position="736"/>
    </location>
</feature>
<feature type="compositionally biased region" description="Basic and acidic residues" evidence="1">
    <location>
        <begin position="1"/>
        <end position="26"/>
    </location>
</feature>
<gene>
    <name evidence="3" type="ORF">SCLTRI_LOCUS4474</name>
</gene>
<dbReference type="AlphaFoldDB" id="A0A8H2VUA6"/>
<evidence type="ECO:0000259" key="2">
    <source>
        <dbReference type="Pfam" id="PF12868"/>
    </source>
</evidence>
<dbReference type="Proteomes" id="UP000624404">
    <property type="component" value="Unassembled WGS sequence"/>
</dbReference>
<feature type="compositionally biased region" description="Basic and acidic residues" evidence="1">
    <location>
        <begin position="396"/>
        <end position="406"/>
    </location>
</feature>
<feature type="compositionally biased region" description="Basic residues" evidence="1">
    <location>
        <begin position="451"/>
        <end position="462"/>
    </location>
</feature>
<evidence type="ECO:0000313" key="4">
    <source>
        <dbReference type="Proteomes" id="UP000624404"/>
    </source>
</evidence>
<dbReference type="InterPro" id="IPR024436">
    <property type="entry name" value="DUF3824"/>
</dbReference>
<feature type="compositionally biased region" description="Basic residues" evidence="1">
    <location>
        <begin position="481"/>
        <end position="495"/>
    </location>
</feature>
<feature type="compositionally biased region" description="Basic residues" evidence="1">
    <location>
        <begin position="579"/>
        <end position="595"/>
    </location>
</feature>
<keyword evidence="4" id="KW-1185">Reference proteome</keyword>
<evidence type="ECO:0000313" key="3">
    <source>
        <dbReference type="EMBL" id="CAD6444682.1"/>
    </source>
</evidence>
<feature type="region of interest" description="Disordered" evidence="1">
    <location>
        <begin position="395"/>
        <end position="417"/>
    </location>
</feature>
<feature type="region of interest" description="Disordered" evidence="1">
    <location>
        <begin position="440"/>
        <end position="466"/>
    </location>
</feature>
<feature type="region of interest" description="Disordered" evidence="1">
    <location>
        <begin position="1"/>
        <end position="94"/>
    </location>
</feature>
<dbReference type="Pfam" id="PF12868">
    <property type="entry name" value="DUF3824"/>
    <property type="match status" value="2"/>
</dbReference>
<reference evidence="3" key="1">
    <citation type="submission" date="2020-10" db="EMBL/GenBank/DDBJ databases">
        <authorList>
            <person name="Kusch S."/>
        </authorList>
    </citation>
    <scope>NUCLEOTIDE SEQUENCE</scope>
    <source>
        <strain evidence="3">SwB9</strain>
    </source>
</reference>
<feature type="region of interest" description="Disordered" evidence="1">
    <location>
        <begin position="108"/>
        <end position="127"/>
    </location>
</feature>
<organism evidence="3 4">
    <name type="scientific">Sclerotinia trifoliorum</name>
    <dbReference type="NCBI Taxonomy" id="28548"/>
    <lineage>
        <taxon>Eukaryota</taxon>
        <taxon>Fungi</taxon>
        <taxon>Dikarya</taxon>
        <taxon>Ascomycota</taxon>
        <taxon>Pezizomycotina</taxon>
        <taxon>Leotiomycetes</taxon>
        <taxon>Helotiales</taxon>
        <taxon>Sclerotiniaceae</taxon>
        <taxon>Sclerotinia</taxon>
    </lineage>
</organism>
<proteinExistence type="predicted"/>
<feature type="compositionally biased region" description="Basic residues" evidence="1">
    <location>
        <begin position="652"/>
        <end position="662"/>
    </location>
</feature>
<feature type="domain" description="DUF3824" evidence="2">
    <location>
        <begin position="535"/>
        <end position="601"/>
    </location>
</feature>
<feature type="region of interest" description="Disordered" evidence="1">
    <location>
        <begin position="566"/>
        <end position="836"/>
    </location>
</feature>
<sequence>MPERVVRSSYHDREVDYYSSDEDRSSYGRSKANGSTYRTVQRYRVAPSRGEEVDDTRSVRSSHREYENRQGDRIEVDRRVEIDRERERYDPEPRRTERIEVDRRVEVDRERYEPERPRSSIDYDRAVEYQRTTVERAREPERERDRTRTVVYERERERSGSPLPWERHRNDRPWETERDVRETRETDVTVEKTIARRHNEPYELERYSRETEYYDIPEPTPPPIIIRQRAPEPQQIIVQEAPSPAPIIIPQPASEQQRIEVIERKTEVQQEIVPRPDPRREEDEYYYRRDVREISGRRDNEMAAYDRRDSRYDDGYESEDYVVRKKVVKREARSRSHSPHHRRHLAEGALAGAGAAALLANHREKQGVETARGRSVIGGAALGAIGAEVVTRARSRYRDSREDRSRSRSSSPHGHHKLKTALGLAAAAIAAGAAVKYAQNRSANKEELVRGRSRQRSMSHGRRYSDGDEYWSDEVYEKRTIRTRTGSRSRSRSKSVHADPAHRKKSMAKAGAGAAIAVGVAEHFRNKSRKRSGQRSQSRVRTAAEIAGSGLAGAAVAGLYENRKAKKAAGEDEEVVRRERVRSRTRSRTRSRSRARSTGVYSDPGVDPELGMVQYGTEPVHTHQQPAPYDRANEHDSAVAAAAAGAAYGASRRSRSRSRQRKRDSSSDDEKRPRSRSRSRSRVRDLAAGALGTGAAAIGIDQYRKRKEKKEKKEKEREKKDAEKHERERERRRYEDEASPESYYTNFRDDTYSPSPPHASGGSYYPDNNQFPPPPTSAPQGFTRHGNQSTPFVNEIPPIPPYNPQDYAGRRPSTHEPHANYPPYPPSSRIPGDNIV</sequence>
<feature type="compositionally biased region" description="Basic and acidic residues" evidence="1">
    <location>
        <begin position="49"/>
        <end position="94"/>
    </location>
</feature>
<dbReference type="PANTHER" id="PTHR35487">
    <property type="entry name" value="DUF3824 DOMAIN-CONTAINING PROTEIN"/>
    <property type="match status" value="1"/>
</dbReference>
<feature type="compositionally biased region" description="Low complexity" evidence="1">
    <location>
        <begin position="638"/>
        <end position="651"/>
    </location>
</feature>
<feature type="compositionally biased region" description="Basic and acidic residues" evidence="1">
    <location>
        <begin position="663"/>
        <end position="672"/>
    </location>
</feature>
<comment type="caution">
    <text evidence="3">The sequence shown here is derived from an EMBL/GenBank/DDBJ whole genome shotgun (WGS) entry which is preliminary data.</text>
</comment>
<feature type="region of interest" description="Disordered" evidence="1">
    <location>
        <begin position="521"/>
        <end position="540"/>
    </location>
</feature>
<dbReference type="PANTHER" id="PTHR35487:SF1">
    <property type="entry name" value="DUF3824 DOMAIN-CONTAINING PROTEIN"/>
    <property type="match status" value="1"/>
</dbReference>
<protein>
    <submittedName>
        <fullName evidence="3">Ba91ad78-9469-41e4-8033-72e7f3017b6c</fullName>
    </submittedName>
</protein>
<name>A0A8H2VUA6_9HELO</name>
<accession>A0A8H2VUA6</accession>